<sequence>MSMDPRGGEPLPDAETNHFRSSDYPEDDKSTPHTGDGASPGKIFVGGLAREASLEPSLVDKVIEDTHVINGNQIRLLFSLNVDIKRTIPKEAFGSKDFKTRKIFVEGIPLTVSEDDTNEFKDYFTQYGEVREHEFMWDHATNRSHGFGFITFETEQEVDDLLEKGNKIDYTGSQMLPNDGISMNAYHFHERVPFCFDEILLSDLNYISYSSFYPSRK</sequence>
<dbReference type="PANTHER" id="PTHR48033">
    <property type="entry name" value="RNA-BINDING (RRM/RBD/RNP MOTIFS) FAMILY PROTEIN"/>
    <property type="match status" value="1"/>
</dbReference>
<evidence type="ECO:0000256" key="1">
    <source>
        <dbReference type="ARBA" id="ARBA00004123"/>
    </source>
</evidence>
<keyword evidence="3" id="KW-0694">RNA-binding</keyword>
<accession>A0A6A3CWW4</accession>
<feature type="domain" description="RRM" evidence="5">
    <location>
        <begin position="101"/>
        <end position="190"/>
    </location>
</feature>
<keyword evidence="2" id="KW-0539">Nucleus</keyword>
<protein>
    <recommendedName>
        <fullName evidence="5">RRM domain-containing protein</fullName>
    </recommendedName>
</protein>
<dbReference type="Pfam" id="PF00076">
    <property type="entry name" value="RRM_1"/>
    <property type="match status" value="1"/>
</dbReference>
<name>A0A6A3CWW4_HIBSY</name>
<dbReference type="SUPFAM" id="SSF54928">
    <property type="entry name" value="RNA-binding domain, RBD"/>
    <property type="match status" value="1"/>
</dbReference>
<reference evidence="6" key="1">
    <citation type="submission" date="2019-09" db="EMBL/GenBank/DDBJ databases">
        <title>Draft genome information of white flower Hibiscus syriacus.</title>
        <authorList>
            <person name="Kim Y.-M."/>
        </authorList>
    </citation>
    <scope>NUCLEOTIDE SEQUENCE [LARGE SCALE GENOMIC DNA]</scope>
    <source>
        <strain evidence="6">YM2019G1</strain>
    </source>
</reference>
<dbReference type="Proteomes" id="UP000436088">
    <property type="component" value="Unassembled WGS sequence"/>
</dbReference>
<organism evidence="6 7">
    <name type="scientific">Hibiscus syriacus</name>
    <name type="common">Rose of Sharon</name>
    <dbReference type="NCBI Taxonomy" id="106335"/>
    <lineage>
        <taxon>Eukaryota</taxon>
        <taxon>Viridiplantae</taxon>
        <taxon>Streptophyta</taxon>
        <taxon>Embryophyta</taxon>
        <taxon>Tracheophyta</taxon>
        <taxon>Spermatophyta</taxon>
        <taxon>Magnoliopsida</taxon>
        <taxon>eudicotyledons</taxon>
        <taxon>Gunneridae</taxon>
        <taxon>Pentapetalae</taxon>
        <taxon>rosids</taxon>
        <taxon>malvids</taxon>
        <taxon>Malvales</taxon>
        <taxon>Malvaceae</taxon>
        <taxon>Malvoideae</taxon>
        <taxon>Hibiscus</taxon>
    </lineage>
</organism>
<evidence type="ECO:0000259" key="5">
    <source>
        <dbReference type="PROSITE" id="PS50102"/>
    </source>
</evidence>
<dbReference type="Gene3D" id="3.30.70.330">
    <property type="match status" value="1"/>
</dbReference>
<evidence type="ECO:0000313" key="6">
    <source>
        <dbReference type="EMBL" id="KAE8731798.1"/>
    </source>
</evidence>
<evidence type="ECO:0000313" key="7">
    <source>
        <dbReference type="Proteomes" id="UP000436088"/>
    </source>
</evidence>
<feature type="region of interest" description="Disordered" evidence="4">
    <location>
        <begin position="1"/>
        <end position="42"/>
    </location>
</feature>
<evidence type="ECO:0000256" key="2">
    <source>
        <dbReference type="ARBA" id="ARBA00023242"/>
    </source>
</evidence>
<comment type="subcellular location">
    <subcellularLocation>
        <location evidence="1">Nucleus</location>
    </subcellularLocation>
</comment>
<evidence type="ECO:0000256" key="4">
    <source>
        <dbReference type="SAM" id="MobiDB-lite"/>
    </source>
</evidence>
<dbReference type="PROSITE" id="PS50102">
    <property type="entry name" value="RRM"/>
    <property type="match status" value="1"/>
</dbReference>
<dbReference type="InterPro" id="IPR012677">
    <property type="entry name" value="Nucleotide-bd_a/b_plait_sf"/>
</dbReference>
<dbReference type="GO" id="GO:0000785">
    <property type="term" value="C:chromatin"/>
    <property type="evidence" value="ECO:0007669"/>
    <property type="project" value="TreeGrafter"/>
</dbReference>
<feature type="compositionally biased region" description="Basic and acidic residues" evidence="4">
    <location>
        <begin position="15"/>
        <end position="31"/>
    </location>
</feature>
<keyword evidence="7" id="KW-1185">Reference proteome</keyword>
<comment type="caution">
    <text evidence="6">The sequence shown here is derived from an EMBL/GenBank/DDBJ whole genome shotgun (WGS) entry which is preliminary data.</text>
</comment>
<dbReference type="EMBL" id="VEPZ02000181">
    <property type="protein sequence ID" value="KAE8731798.1"/>
    <property type="molecule type" value="Genomic_DNA"/>
</dbReference>
<dbReference type="PANTHER" id="PTHR48033:SF5">
    <property type="entry name" value="RRM DOMAIN-CONTAINING PROTEIN"/>
    <property type="match status" value="1"/>
</dbReference>
<evidence type="ECO:0000256" key="3">
    <source>
        <dbReference type="PROSITE-ProRule" id="PRU00176"/>
    </source>
</evidence>
<dbReference type="InterPro" id="IPR000504">
    <property type="entry name" value="RRM_dom"/>
</dbReference>
<proteinExistence type="predicted"/>
<dbReference type="GO" id="GO:0010468">
    <property type="term" value="P:regulation of gene expression"/>
    <property type="evidence" value="ECO:0007669"/>
    <property type="project" value="TreeGrafter"/>
</dbReference>
<gene>
    <name evidence="6" type="ORF">F3Y22_tig00002511pilonHSYRG00015</name>
</gene>
<dbReference type="GO" id="GO:0003723">
    <property type="term" value="F:RNA binding"/>
    <property type="evidence" value="ECO:0007669"/>
    <property type="project" value="UniProtKB-UniRule"/>
</dbReference>
<dbReference type="SMART" id="SM00360">
    <property type="entry name" value="RRM"/>
    <property type="match status" value="1"/>
</dbReference>
<dbReference type="InterPro" id="IPR035979">
    <property type="entry name" value="RBD_domain_sf"/>
</dbReference>
<dbReference type="GO" id="GO:0005654">
    <property type="term" value="C:nucleoplasm"/>
    <property type="evidence" value="ECO:0007669"/>
    <property type="project" value="TreeGrafter"/>
</dbReference>
<dbReference type="AlphaFoldDB" id="A0A6A3CWW4"/>